<dbReference type="CDD" id="cd17242">
    <property type="entry name" value="MobM_relaxase"/>
    <property type="match status" value="1"/>
</dbReference>
<dbReference type="RefSeq" id="WP_353628251.1">
    <property type="nucleotide sequence ID" value="NZ_CP159193.1"/>
</dbReference>
<evidence type="ECO:0000313" key="2">
    <source>
        <dbReference type="EMBL" id="XCF11312.1"/>
    </source>
</evidence>
<proteinExistence type="predicted"/>
<reference evidence="2" key="1">
    <citation type="journal article" date="2020" name="Int. J. Syst. Evol. Microbiol.">
        <title>Notification of changes in taxonomic opinion previously published outside the IJSEM.</title>
        <authorList>
            <person name="Oren A."/>
            <person name="Garrity G."/>
        </authorList>
    </citation>
    <scope>NUCLEOTIDE SEQUENCE</scope>
    <source>
        <strain evidence="2">TCYB15</strain>
    </source>
</reference>
<name>A0AAU8C663_9RHOB</name>
<organism evidence="2">
    <name type="scientific">Sulfitobacter sp. TCYB15</name>
    <dbReference type="NCBI Taxonomy" id="3229275"/>
    <lineage>
        <taxon>Bacteria</taxon>
        <taxon>Pseudomonadati</taxon>
        <taxon>Pseudomonadota</taxon>
        <taxon>Alphaproteobacteria</taxon>
        <taxon>Rhodobacterales</taxon>
        <taxon>Roseobacteraceae</taxon>
        <taxon>Sulfitobacter</taxon>
    </lineage>
</organism>
<accession>A0AAU8C663</accession>
<dbReference type="EMBL" id="CP159193">
    <property type="protein sequence ID" value="XCF11312.1"/>
    <property type="molecule type" value="Genomic_DNA"/>
</dbReference>
<dbReference type="GO" id="GO:0003677">
    <property type="term" value="F:DNA binding"/>
    <property type="evidence" value="ECO:0007669"/>
    <property type="project" value="InterPro"/>
</dbReference>
<evidence type="ECO:0000256" key="1">
    <source>
        <dbReference type="SAM" id="MobiDB-lite"/>
    </source>
</evidence>
<dbReference type="AlphaFoldDB" id="A0AAU8C663"/>
<dbReference type="InterPro" id="IPR001668">
    <property type="entry name" value="Mob_Pre"/>
</dbReference>
<sequence>MSKPFKPKTVVDVKRMTRSDITALYKHCMRIVGQDDHIIKAQSKDNKWLFGDDTNFLNVVDEYIREQGATLDKRNVKPATALVLQASPEYFRRDYHRDDPEGFGKYDTKKLNDWVLANVKWLKNTFGSDCIAAHLHVDERTPHIHAVIVPMFEKAPTMPKNKRKGETQAHFDLRVERAKKKKGRKVVSHHKHYLFGAGRKSYEIVVDSYAAAVEHLGIDRSERGSEATPTTKQEWARLLYKKSKEIEQNLIGKQKRQRLEDESFEFGAAALMDEKIRYAEAKDGRDEGLLPSTNWPQDKHEQNEIRSGVKPAKTRIVAFAKKIRDFTNTSLEKAKMRVFEMLKAVEKREAAVKAKEIELAEREQALGLMEGIEDTWFEDGEMSAANERTLRENGIIQDKIEHQPVLEVREELVRVQVR</sequence>
<gene>
    <name evidence="2" type="ORF">ABM428_05580</name>
</gene>
<dbReference type="Pfam" id="PF01076">
    <property type="entry name" value="Mob_Pre"/>
    <property type="match status" value="1"/>
</dbReference>
<protein>
    <submittedName>
        <fullName evidence="2">Plasmid recombination protein</fullName>
    </submittedName>
</protein>
<dbReference type="GO" id="GO:0006310">
    <property type="term" value="P:DNA recombination"/>
    <property type="evidence" value="ECO:0007669"/>
    <property type="project" value="InterPro"/>
</dbReference>
<dbReference type="Gene3D" id="3.30.930.30">
    <property type="match status" value="1"/>
</dbReference>
<feature type="region of interest" description="Disordered" evidence="1">
    <location>
        <begin position="287"/>
        <end position="306"/>
    </location>
</feature>
<reference evidence="2" key="2">
    <citation type="submission" date="2024-06" db="EMBL/GenBank/DDBJ databases">
        <authorList>
            <person name="Deng Y."/>
        </authorList>
    </citation>
    <scope>NUCLEOTIDE SEQUENCE</scope>
    <source>
        <strain evidence="2">TCYB15</strain>
    </source>
</reference>
<dbReference type="KEGG" id="suly:ABM428_05580"/>